<dbReference type="EMBL" id="KE148151">
    <property type="protein sequence ID" value="EPE07321.1"/>
    <property type="molecule type" value="Genomic_DNA"/>
</dbReference>
<evidence type="ECO:0000256" key="1">
    <source>
        <dbReference type="SAM" id="Coils"/>
    </source>
</evidence>
<feature type="compositionally biased region" description="Polar residues" evidence="2">
    <location>
        <begin position="608"/>
        <end position="620"/>
    </location>
</feature>
<feature type="coiled-coil region" evidence="1">
    <location>
        <begin position="673"/>
        <end position="721"/>
    </location>
</feature>
<dbReference type="VEuPathDB" id="FungiDB:F503_07972"/>
<feature type="region of interest" description="Disordered" evidence="2">
    <location>
        <begin position="474"/>
        <end position="508"/>
    </location>
</feature>
<accession>S3C621</accession>
<feature type="compositionally biased region" description="Polar residues" evidence="2">
    <location>
        <begin position="298"/>
        <end position="332"/>
    </location>
</feature>
<evidence type="ECO:0008006" key="5">
    <source>
        <dbReference type="Google" id="ProtNLM"/>
    </source>
</evidence>
<feature type="region of interest" description="Disordered" evidence="2">
    <location>
        <begin position="418"/>
        <end position="460"/>
    </location>
</feature>
<feature type="compositionally biased region" description="Low complexity" evidence="2">
    <location>
        <begin position="81"/>
        <end position="111"/>
    </location>
</feature>
<evidence type="ECO:0000313" key="3">
    <source>
        <dbReference type="EMBL" id="EPE07321.1"/>
    </source>
</evidence>
<reference evidence="3 4" key="1">
    <citation type="journal article" date="2013" name="BMC Genomics">
        <title>The genome and transcriptome of the pine saprophyte Ophiostoma piceae, and a comparison with the bark beetle-associated pine pathogen Grosmannia clavigera.</title>
        <authorList>
            <person name="Haridas S."/>
            <person name="Wang Y."/>
            <person name="Lim L."/>
            <person name="Massoumi Alamouti S."/>
            <person name="Jackman S."/>
            <person name="Docking R."/>
            <person name="Robertson G."/>
            <person name="Birol I."/>
            <person name="Bohlmann J."/>
            <person name="Breuil C."/>
        </authorList>
    </citation>
    <scope>NUCLEOTIDE SEQUENCE [LARGE SCALE GENOMIC DNA]</scope>
    <source>
        <strain evidence="3 4">UAMH 11346</strain>
    </source>
</reference>
<feature type="compositionally biased region" description="Polar residues" evidence="2">
    <location>
        <begin position="121"/>
        <end position="134"/>
    </location>
</feature>
<name>S3C621_OPHP1</name>
<feature type="region of interest" description="Disordered" evidence="2">
    <location>
        <begin position="935"/>
        <end position="971"/>
    </location>
</feature>
<dbReference type="HOGENOM" id="CLU_007228_0_0_1"/>
<keyword evidence="1" id="KW-0175">Coiled coil</keyword>
<dbReference type="STRING" id="1262450.S3C621"/>
<feature type="compositionally biased region" description="Acidic residues" evidence="2">
    <location>
        <begin position="946"/>
        <end position="960"/>
    </location>
</feature>
<dbReference type="OrthoDB" id="4155914at2759"/>
<feature type="compositionally biased region" description="Polar residues" evidence="2">
    <location>
        <begin position="1"/>
        <end position="10"/>
    </location>
</feature>
<protein>
    <recommendedName>
        <fullName evidence="5">S-adenosylmethionine-dependent methyltransferase-like protein</fullName>
    </recommendedName>
</protein>
<feature type="compositionally biased region" description="Low complexity" evidence="2">
    <location>
        <begin position="524"/>
        <end position="583"/>
    </location>
</feature>
<feature type="compositionally biased region" description="Polar residues" evidence="2">
    <location>
        <begin position="200"/>
        <end position="214"/>
    </location>
</feature>
<keyword evidence="4" id="KW-1185">Reference proteome</keyword>
<dbReference type="OMA" id="REVHIEY"/>
<feature type="compositionally biased region" description="Low complexity" evidence="2">
    <location>
        <begin position="18"/>
        <end position="67"/>
    </location>
</feature>
<feature type="compositionally biased region" description="Low complexity" evidence="2">
    <location>
        <begin position="432"/>
        <end position="451"/>
    </location>
</feature>
<feature type="compositionally biased region" description="Low complexity" evidence="2">
    <location>
        <begin position="474"/>
        <end position="484"/>
    </location>
</feature>
<organism evidence="3 4">
    <name type="scientific">Ophiostoma piceae (strain UAMH 11346)</name>
    <name type="common">Sap stain fungus</name>
    <dbReference type="NCBI Taxonomy" id="1262450"/>
    <lineage>
        <taxon>Eukaryota</taxon>
        <taxon>Fungi</taxon>
        <taxon>Dikarya</taxon>
        <taxon>Ascomycota</taxon>
        <taxon>Pezizomycotina</taxon>
        <taxon>Sordariomycetes</taxon>
        <taxon>Sordariomycetidae</taxon>
        <taxon>Ophiostomatales</taxon>
        <taxon>Ophiostomataceae</taxon>
        <taxon>Ophiostoma</taxon>
    </lineage>
</organism>
<proteinExistence type="predicted"/>
<feature type="compositionally biased region" description="Polar residues" evidence="2">
    <location>
        <begin position="161"/>
        <end position="190"/>
    </location>
</feature>
<evidence type="ECO:0000256" key="2">
    <source>
        <dbReference type="SAM" id="MobiDB-lite"/>
    </source>
</evidence>
<feature type="region of interest" description="Disordered" evidence="2">
    <location>
        <begin position="1"/>
        <end position="376"/>
    </location>
</feature>
<dbReference type="Proteomes" id="UP000016923">
    <property type="component" value="Unassembled WGS sequence"/>
</dbReference>
<dbReference type="AlphaFoldDB" id="S3C621"/>
<feature type="compositionally biased region" description="Low complexity" evidence="2">
    <location>
        <begin position="249"/>
        <end position="273"/>
    </location>
</feature>
<sequence>MPSFLSGRQGSRSHHHQQQQQQQQDQQQQPSSTLQQQAPPQQSHPYGDPSSSSGASAVQDSGSASASTYSNADLQPFDTPQTQLQRQQGQQGLDDQQFSSQQQRIQQQQFQSASGGPGLAKSSSTKLPSSVASSGGNGPSPGFDNRFPHLASKRSDLDYQDQVSRSQSQRYATQGQPQQSHQHYASSSLGAASVDDLSRIQLSSPLESQEQRLSVAQPQPTPAPAQPPVQEKTRATRKLFKNFLGGGSSSSRAAAAAAAAAASDSSSRSNQQQTPPPPPASQNAHNNTAGIGRHPSKRLSQQQPPALRTGHSQVSVLESSSEWPIHTQQQQYVGADGGKLPPNTQPSPLQGIGEFSSNAPAGYPSDNDQPPPPIRRVRTVDLDQESSPYGAENIARLSNSHLGQNPQQGAYLQHLQASSPTTYSQGRFDPSQQQQHQQQYPALQYQQQPHAVSTNSPHHAFIGHLGTTGLQQQQFNHLHQQQQNPETLSQVSHESPVADADQLASSSAGSTFLPQDQQLRALQQDQGSTTPPLLQHLQQNQGQPQAGLGQQQQQQILQPPSQAQGHDFQDLNQQLQEQDQQQNMAGGPPPSRRSQDASEKSGPPPSYRHSQTTPVVTGSTGNLSPLPPLPQNSGGNAAGSNPSQYRPTDQRQYEAIVEGRNSPQPPAGDQAPTQETEKQLKDLAVKYKNVKRLYFEGKGTIDLLNAQIEHLQNAIANQRMSQSRTVLDDSEYVTRFNRLNGAINDLSFNIRKDWKDLPLWIEPYTSKDALRTGKQEMTAAGRAIISMWVMEHIFNNCFHPGLDTELSSHLKRIEQNIRLTSHKMNSQEEHDTLTSKIVNWRMTTLDGLQSTLNSHESSDNRAKLISVLVGDLTGFLHSLFKDPRPPGVEGSASMIVELAVGIVGNLPMESRDVAISFPMPHEHIMPHLMEVDKSGLPSLETRPADDGGEPDVGEGDPDVDEQGRRSAHPSNDMPLVRFAAFFAVEVRGRQVLSKAPVYTL</sequence>
<feature type="compositionally biased region" description="Polar residues" evidence="2">
    <location>
        <begin position="638"/>
        <end position="647"/>
    </location>
</feature>
<evidence type="ECO:0000313" key="4">
    <source>
        <dbReference type="Proteomes" id="UP000016923"/>
    </source>
</evidence>
<feature type="region of interest" description="Disordered" evidence="2">
    <location>
        <begin position="524"/>
        <end position="650"/>
    </location>
</feature>
<gene>
    <name evidence="3" type="ORF">F503_07972</name>
</gene>
<dbReference type="eggNOG" id="ENOG502QT51">
    <property type="taxonomic scope" value="Eukaryota"/>
</dbReference>